<dbReference type="KEGG" id="azq:G3580_09175"/>
<reference evidence="2 3" key="1">
    <citation type="submission" date="2020-02" db="EMBL/GenBank/DDBJ databases">
        <title>Nitrogenibacter mangrovi gen. nov., sp. nov. isolated from mangrove sediment, a denitrifying betaproteobacterium.</title>
        <authorList>
            <person name="Liao H."/>
            <person name="Tian Y."/>
        </authorList>
    </citation>
    <scope>NUCLEOTIDE SEQUENCE [LARGE SCALE GENOMIC DNA]</scope>
    <source>
        <strain evidence="2 3">M9-3-2</strain>
    </source>
</reference>
<dbReference type="InterPro" id="IPR050464">
    <property type="entry name" value="Zeta_carotene_desat/Oxidored"/>
</dbReference>
<dbReference type="GO" id="GO:0016491">
    <property type="term" value="F:oxidoreductase activity"/>
    <property type="evidence" value="ECO:0007669"/>
    <property type="project" value="InterPro"/>
</dbReference>
<dbReference type="PRINTS" id="PR00419">
    <property type="entry name" value="ADXRDTASE"/>
</dbReference>
<dbReference type="Pfam" id="PF01593">
    <property type="entry name" value="Amino_oxidase"/>
    <property type="match status" value="1"/>
</dbReference>
<dbReference type="AlphaFoldDB" id="A0A6C1B470"/>
<dbReference type="PANTHER" id="PTHR42923:SF47">
    <property type="entry name" value="BLR3003 PROTEIN"/>
    <property type="match status" value="1"/>
</dbReference>
<dbReference type="InterPro" id="IPR017830">
    <property type="entry name" value="SQase_HpnE"/>
</dbReference>
<dbReference type="PROSITE" id="PS51257">
    <property type="entry name" value="PROKAR_LIPOPROTEIN"/>
    <property type="match status" value="1"/>
</dbReference>
<dbReference type="PANTHER" id="PTHR42923">
    <property type="entry name" value="PROTOPORPHYRINOGEN OXIDASE"/>
    <property type="match status" value="1"/>
</dbReference>
<evidence type="ECO:0000259" key="1">
    <source>
        <dbReference type="Pfam" id="PF01593"/>
    </source>
</evidence>
<dbReference type="RefSeq" id="WP_173764961.1">
    <property type="nucleotide sequence ID" value="NZ_CP048836.1"/>
</dbReference>
<protein>
    <submittedName>
        <fullName evidence="2">FAD-dependent oxidoreductase</fullName>
    </submittedName>
</protein>
<keyword evidence="3" id="KW-1185">Reference proteome</keyword>
<gene>
    <name evidence="2" type="ORF">G3580_09175</name>
</gene>
<dbReference type="Gene3D" id="3.50.50.60">
    <property type="entry name" value="FAD/NAD(P)-binding domain"/>
    <property type="match status" value="1"/>
</dbReference>
<name>A0A6C1B470_9RHOO</name>
<evidence type="ECO:0000313" key="3">
    <source>
        <dbReference type="Proteomes" id="UP000501991"/>
    </source>
</evidence>
<dbReference type="SUPFAM" id="SSF51905">
    <property type="entry name" value="FAD/NAD(P)-binding domain"/>
    <property type="match status" value="1"/>
</dbReference>
<accession>A0A6C1B470</accession>
<proteinExistence type="predicted"/>
<dbReference type="InterPro" id="IPR002937">
    <property type="entry name" value="Amino_oxidase"/>
</dbReference>
<dbReference type="EMBL" id="CP048836">
    <property type="protein sequence ID" value="QID17799.1"/>
    <property type="molecule type" value="Genomic_DNA"/>
</dbReference>
<evidence type="ECO:0000313" key="2">
    <source>
        <dbReference type="EMBL" id="QID17799.1"/>
    </source>
</evidence>
<dbReference type="Proteomes" id="UP000501991">
    <property type="component" value="Chromosome"/>
</dbReference>
<dbReference type="InterPro" id="IPR036188">
    <property type="entry name" value="FAD/NAD-bd_sf"/>
</dbReference>
<sequence length="437" mass="47360">MPGQGTRPRQVGIIGGGYAGLACAVELARRDVRVAVFEASRVLGGRARIVHTDDFHVDNGQHLLLGAYAETLRLMRTVGVRPGIFDTRPLDLHYPGEFRLRAAALPAPLHLAVGLLRAEGMSWSERFACLRFLRHLKKQRFRLPVNMTVDELLERADQPERLRRLLWAPLCVAALNTPSAQASARVFATVLRDSLAAGASASEMLLPKVDLSELFPVPAARWLARHGGHVYVTEPISAIERTRDGFALKGDPTPKRRFDQVVIATAPYHAGDLLSGFPALAPVEAQLAALTYEPILTTYLQYDAPVRLAGPMVGTLDGPAEWFFDRAQFGGPDGLIAGVVSASGPHLTVPRQEIELAMHNQLEGLLGRQLPRPEAILTIVEKRATFACGPNLSRPATRTGEPGLWLAGDYVDGPYPATIEGAVRSGVACARAILSAR</sequence>
<organism evidence="2 3">
    <name type="scientific">Nitrogeniibacter mangrovi</name>
    <dbReference type="NCBI Taxonomy" id="2016596"/>
    <lineage>
        <taxon>Bacteria</taxon>
        <taxon>Pseudomonadati</taxon>
        <taxon>Pseudomonadota</taxon>
        <taxon>Betaproteobacteria</taxon>
        <taxon>Rhodocyclales</taxon>
        <taxon>Zoogloeaceae</taxon>
        <taxon>Nitrogeniibacter</taxon>
    </lineage>
</organism>
<feature type="domain" description="Amine oxidase" evidence="1">
    <location>
        <begin position="19"/>
        <end position="434"/>
    </location>
</feature>
<dbReference type="NCBIfam" id="TIGR03467">
    <property type="entry name" value="HpnE"/>
    <property type="match status" value="1"/>
</dbReference>